<keyword evidence="5" id="KW-0472">Membrane</keyword>
<dbReference type="InterPro" id="IPR027482">
    <property type="entry name" value="Sec1-like_dom2"/>
</dbReference>
<evidence type="ECO:0000256" key="5">
    <source>
        <dbReference type="ARBA" id="ARBA00023136"/>
    </source>
</evidence>
<dbReference type="Gene3D" id="3.40.50.1910">
    <property type="match status" value="1"/>
</dbReference>
<evidence type="ECO:0000313" key="8">
    <source>
        <dbReference type="EMBL" id="JAS18760.1"/>
    </source>
</evidence>
<comment type="similarity">
    <text evidence="3">Belongs to the STXBP/unc-18/SEC1 family.</text>
</comment>
<dbReference type="GO" id="GO:0005737">
    <property type="term" value="C:cytoplasm"/>
    <property type="evidence" value="ECO:0007669"/>
    <property type="project" value="UniProtKB-SubCell"/>
</dbReference>
<name>A0A1B6CZ65_9HEMI</name>
<dbReference type="Gene3D" id="1.25.40.60">
    <property type="match status" value="1"/>
</dbReference>
<dbReference type="InterPro" id="IPR043154">
    <property type="entry name" value="Sec-1-like_dom1"/>
</dbReference>
<dbReference type="InterPro" id="IPR043127">
    <property type="entry name" value="Sec-1-like_dom3a"/>
</dbReference>
<dbReference type="GO" id="GO:0016192">
    <property type="term" value="P:vesicle-mediated transport"/>
    <property type="evidence" value="ECO:0007669"/>
    <property type="project" value="InterPro"/>
</dbReference>
<comment type="subcellular location">
    <subcellularLocation>
        <location evidence="2">Cytoplasm</location>
    </subcellularLocation>
    <subcellularLocation>
        <location evidence="1">Membrane</location>
        <topology evidence="1">Peripheral membrane protein</topology>
    </subcellularLocation>
</comment>
<evidence type="ECO:0000256" key="2">
    <source>
        <dbReference type="ARBA" id="ARBA00004496"/>
    </source>
</evidence>
<evidence type="ECO:0000256" key="7">
    <source>
        <dbReference type="ARBA" id="ARBA00073989"/>
    </source>
</evidence>
<dbReference type="SUPFAM" id="SSF56815">
    <property type="entry name" value="Sec1/munc18-like (SM) proteins"/>
    <property type="match status" value="1"/>
</dbReference>
<reference evidence="8" key="1">
    <citation type="submission" date="2015-12" db="EMBL/GenBank/DDBJ databases">
        <title>De novo transcriptome assembly of four potential Pierce s Disease insect vectors from Arizona vineyards.</title>
        <authorList>
            <person name="Tassone E.E."/>
        </authorList>
    </citation>
    <scope>NUCLEOTIDE SEQUENCE</scope>
</reference>
<dbReference type="InterPro" id="IPR001619">
    <property type="entry name" value="Sec1-like"/>
</dbReference>
<evidence type="ECO:0000256" key="1">
    <source>
        <dbReference type="ARBA" id="ARBA00004170"/>
    </source>
</evidence>
<keyword evidence="4" id="KW-0963">Cytoplasm</keyword>
<dbReference type="AlphaFoldDB" id="A0A1B6CZ65"/>
<dbReference type="FunFam" id="1.25.40.60:FF:000002">
    <property type="entry name" value="Sec1 family domain containing 1"/>
    <property type="match status" value="1"/>
</dbReference>
<evidence type="ECO:0000256" key="6">
    <source>
        <dbReference type="ARBA" id="ARBA00056448"/>
    </source>
</evidence>
<evidence type="ECO:0000256" key="4">
    <source>
        <dbReference type="ARBA" id="ARBA00022490"/>
    </source>
</evidence>
<dbReference type="GO" id="GO:0016020">
    <property type="term" value="C:membrane"/>
    <property type="evidence" value="ECO:0007669"/>
    <property type="project" value="UniProtKB-SubCell"/>
</dbReference>
<dbReference type="PANTHER" id="PTHR11679">
    <property type="entry name" value="VESICLE PROTEIN SORTING-ASSOCIATED"/>
    <property type="match status" value="1"/>
</dbReference>
<evidence type="ECO:0000256" key="3">
    <source>
        <dbReference type="ARBA" id="ARBA00009884"/>
    </source>
</evidence>
<dbReference type="FunFam" id="3.40.50.2060:FF:000002">
    <property type="entry name" value="sec1 family domain-containing protein 1"/>
    <property type="match status" value="1"/>
</dbReference>
<protein>
    <recommendedName>
        <fullName evidence="7">Protein sly1 homolog</fullName>
    </recommendedName>
</protein>
<dbReference type="PIRSF" id="PIRSF005715">
    <property type="entry name" value="VPS45_Sec1"/>
    <property type="match status" value="1"/>
</dbReference>
<dbReference type="Pfam" id="PF00995">
    <property type="entry name" value="Sec1"/>
    <property type="match status" value="1"/>
</dbReference>
<proteinExistence type="inferred from homology"/>
<accession>A0A1B6CZ65</accession>
<sequence length="635" mass="71487">MATLREKQIGALKQMLNLNQPQTKTSSVEPVWKILVYDRYGQDIISPLISIKELRELGVTLHVQLHSDRDPIPDVPAVYFCMPTEENLGRIGQDLNNNIYDIYHLNFISPISRQRLEDLAAAALQANSVSHIHKVYDQYLNFISLEDDMFILRHQNSNAISYYSINKGEIKDTEMESIMDTIVDSLFSVFATLGTVPVIRSPRGNAAEMVAEKLDKKLRENLRDTRNSLFLMDAAQAGNFSFQRVLLIILDRNMDMATPLHHTWTYQALAHDVLDLSLNRVVVEESSGKSPGGGVRSKTRACDLDNNDTFWVNHKGSPFPTVAEAIQEELEQYRSSEDEVKRLKASMGIDNESEAAFSMMSDNTAKLTSAVNSLPQLLEKKRLIDMHTTIATGILNSIKSRRLDTLFEIEEKIMSKASLDRPLMDIISDPDTGNSEDKMRLFIIYFICSPNITESEFEKYSSALENAGCDLKPLTYIKRWKAYANMASAPNQYIGGGTKTVSMFSKLVSQGSSFVMEGVKNLVVKRHNLPVTRIVDELMEMRGSDDYRYYDPKQLRSVDSSQVPKNKTPFTEAIVFVIGGGNYIEYQNLVDYTRSKSGLSSAPGSKRVIYGSSSLSNSKDFLKQLSLLGQELHSL</sequence>
<dbReference type="EMBL" id="GEDC01018538">
    <property type="protein sequence ID" value="JAS18760.1"/>
    <property type="molecule type" value="Transcribed_RNA"/>
</dbReference>
<dbReference type="InterPro" id="IPR036045">
    <property type="entry name" value="Sec1-like_sf"/>
</dbReference>
<dbReference type="Gene3D" id="3.40.50.2060">
    <property type="match status" value="1"/>
</dbReference>
<dbReference type="Gene3D" id="3.90.830.10">
    <property type="entry name" value="Syntaxin Binding Protein 1, Chain A, domain 2"/>
    <property type="match status" value="1"/>
</dbReference>
<organism evidence="8">
    <name type="scientific">Clastoptera arizonana</name>
    <name type="common">Arizona spittle bug</name>
    <dbReference type="NCBI Taxonomy" id="38151"/>
    <lineage>
        <taxon>Eukaryota</taxon>
        <taxon>Metazoa</taxon>
        <taxon>Ecdysozoa</taxon>
        <taxon>Arthropoda</taxon>
        <taxon>Hexapoda</taxon>
        <taxon>Insecta</taxon>
        <taxon>Pterygota</taxon>
        <taxon>Neoptera</taxon>
        <taxon>Paraneoptera</taxon>
        <taxon>Hemiptera</taxon>
        <taxon>Auchenorrhyncha</taxon>
        <taxon>Cercopoidea</taxon>
        <taxon>Clastopteridae</taxon>
        <taxon>Clastoptera</taxon>
    </lineage>
</organism>
<gene>
    <name evidence="8" type="ORF">g.21882</name>
</gene>
<comment type="function">
    <text evidence="6">Non-vital for development.</text>
</comment>